<sequence length="142" mass="16190">MNEFTVILSKCHFSSVGLTHILSYQCGNANIVSFCEVEDFYEWRKMVSKEVLLKLYIVIPPDFGNLHSLGCIISSIDLLEKTGVNEVVILNESALLPQLFSSIGSFYGWRIINIHKMTCKEILYEISHVNRKKKTAMVVVLF</sequence>
<dbReference type="eggNOG" id="COG2771">
    <property type="taxonomic scope" value="Bacteria"/>
</dbReference>
<accession>A0A085AA58</accession>
<dbReference type="RefSeq" id="WP_038156498.1">
    <property type="nucleotide sequence ID" value="NZ_JMTB01000070.1"/>
</dbReference>
<proteinExistence type="predicted"/>
<dbReference type="AlphaFoldDB" id="A0A085AA58"/>
<dbReference type="Proteomes" id="UP000028630">
    <property type="component" value="Unassembled WGS sequence"/>
</dbReference>
<organism evidence="1 2">
    <name type="scientific">Trabulsiella guamensis ATCC 49490</name>
    <dbReference type="NCBI Taxonomy" id="1005994"/>
    <lineage>
        <taxon>Bacteria</taxon>
        <taxon>Pseudomonadati</taxon>
        <taxon>Pseudomonadota</taxon>
        <taxon>Gammaproteobacteria</taxon>
        <taxon>Enterobacterales</taxon>
        <taxon>Enterobacteriaceae</taxon>
        <taxon>Trabulsiella</taxon>
    </lineage>
</organism>
<comment type="caution">
    <text evidence="1">The sequence shown here is derived from an EMBL/GenBank/DDBJ whole genome shotgun (WGS) entry which is preliminary data.</text>
</comment>
<gene>
    <name evidence="1" type="ORF">GTGU_02142</name>
</gene>
<evidence type="ECO:0008006" key="3">
    <source>
        <dbReference type="Google" id="ProtNLM"/>
    </source>
</evidence>
<evidence type="ECO:0000313" key="2">
    <source>
        <dbReference type="Proteomes" id="UP000028630"/>
    </source>
</evidence>
<dbReference type="OrthoDB" id="9780153at2"/>
<name>A0A085AA58_9ENTR</name>
<keyword evidence="2" id="KW-1185">Reference proteome</keyword>
<dbReference type="EMBL" id="JMTB01000070">
    <property type="protein sequence ID" value="KFC07103.1"/>
    <property type="molecule type" value="Genomic_DNA"/>
</dbReference>
<reference evidence="2" key="1">
    <citation type="submission" date="2014-05" db="EMBL/GenBank/DDBJ databases">
        <title>ATOL: Assembling a taxonomically balanced genome-scale reconstruction of the evolutionary history of the Enterobacteriaceae.</title>
        <authorList>
            <person name="Plunkett G. III"/>
            <person name="Neeno-Eckwall E.C."/>
            <person name="Glasner J.D."/>
            <person name="Perna N.T."/>
        </authorList>
    </citation>
    <scope>NUCLEOTIDE SEQUENCE [LARGE SCALE GENOMIC DNA]</scope>
    <source>
        <strain evidence="2">ATCC 49490</strain>
    </source>
</reference>
<protein>
    <recommendedName>
        <fullName evidence="3">Glycosyltransferase</fullName>
    </recommendedName>
</protein>
<evidence type="ECO:0000313" key="1">
    <source>
        <dbReference type="EMBL" id="KFC07103.1"/>
    </source>
</evidence>